<dbReference type="Pfam" id="PF01195">
    <property type="entry name" value="Pept_tRNA_hydro"/>
    <property type="match status" value="1"/>
</dbReference>
<keyword evidence="2 7" id="KW-0820">tRNA-binding</keyword>
<evidence type="ECO:0000256" key="8">
    <source>
        <dbReference type="RuleBase" id="RU000673"/>
    </source>
</evidence>
<sequence length="190" mass="21277">MKVIVGLGNPGREYEATRHNVGWWLVEHLARRWHFEPFRKDGDAVSTTGLVGTKKVKLVKPQTYMNKSGEVLRSYLKREGWSAAQDLLVVVDEVAVPLGEYRLRAAGSPGGHNGLKSVEAHLKTAAYPRLRIGIKPIDERRQIGDLADFVLHPMPRDERELVEGLYDRLTSAVELWIADGTEKAVSTLGR</sequence>
<evidence type="ECO:0000313" key="11">
    <source>
        <dbReference type="Proteomes" id="UP000076404"/>
    </source>
</evidence>
<dbReference type="GO" id="GO:0006515">
    <property type="term" value="P:protein quality control for misfolded or incompletely synthesized proteins"/>
    <property type="evidence" value="ECO:0007669"/>
    <property type="project" value="UniProtKB-UniRule"/>
</dbReference>
<feature type="binding site" evidence="7">
    <location>
        <position position="14"/>
    </location>
    <ligand>
        <name>tRNA</name>
        <dbReference type="ChEBI" id="CHEBI:17843"/>
    </ligand>
</feature>
<dbReference type="EMBL" id="CP011454">
    <property type="protein sequence ID" value="AMW04651.1"/>
    <property type="molecule type" value="Genomic_DNA"/>
</dbReference>
<dbReference type="PROSITE" id="PS01195">
    <property type="entry name" value="PEPT_TRNA_HYDROL_1"/>
    <property type="match status" value="1"/>
</dbReference>
<feature type="active site" description="Proton acceptor" evidence="7">
    <location>
        <position position="19"/>
    </location>
</feature>
<keyword evidence="11" id="KW-1185">Reference proteome</keyword>
<comment type="catalytic activity">
    <reaction evidence="7 8">
        <text>an N-acyl-L-alpha-aminoacyl-tRNA + H2O = an N-acyl-L-amino acid + a tRNA + H(+)</text>
        <dbReference type="Rhea" id="RHEA:54448"/>
        <dbReference type="Rhea" id="RHEA-COMP:10123"/>
        <dbReference type="Rhea" id="RHEA-COMP:13883"/>
        <dbReference type="ChEBI" id="CHEBI:15377"/>
        <dbReference type="ChEBI" id="CHEBI:15378"/>
        <dbReference type="ChEBI" id="CHEBI:59874"/>
        <dbReference type="ChEBI" id="CHEBI:78442"/>
        <dbReference type="ChEBI" id="CHEBI:138191"/>
        <dbReference type="EC" id="3.1.1.29"/>
    </reaction>
</comment>
<dbReference type="PROSITE" id="PS01196">
    <property type="entry name" value="PEPT_TRNA_HYDROL_2"/>
    <property type="match status" value="1"/>
</dbReference>
<evidence type="ECO:0000256" key="9">
    <source>
        <dbReference type="RuleBase" id="RU004320"/>
    </source>
</evidence>
<dbReference type="Gene3D" id="3.40.50.1470">
    <property type="entry name" value="Peptidyl-tRNA hydrolase"/>
    <property type="match status" value="1"/>
</dbReference>
<comment type="subunit">
    <text evidence="7">Monomer.</text>
</comment>
<comment type="function">
    <text evidence="7">Hydrolyzes ribosome-free peptidyl-tRNAs (with 1 or more amino acids incorporated), which drop off the ribosome during protein synthesis, or as a result of ribosome stalling.</text>
</comment>
<dbReference type="GO" id="GO:0004045">
    <property type="term" value="F:peptidyl-tRNA hydrolase activity"/>
    <property type="evidence" value="ECO:0007669"/>
    <property type="project" value="UniProtKB-UniRule"/>
</dbReference>
<proteinExistence type="inferred from homology"/>
<dbReference type="EC" id="3.1.1.29" evidence="1 7"/>
<dbReference type="Proteomes" id="UP000076404">
    <property type="component" value="Chromosome"/>
</dbReference>
<feature type="site" description="Stabilizes the basic form of H active site to accept a proton" evidence="7">
    <location>
        <position position="92"/>
    </location>
</feature>
<dbReference type="HAMAP" id="MF_00083">
    <property type="entry name" value="Pept_tRNA_hydro_bact"/>
    <property type="match status" value="1"/>
</dbReference>
<evidence type="ECO:0000256" key="1">
    <source>
        <dbReference type="ARBA" id="ARBA00013260"/>
    </source>
</evidence>
<evidence type="ECO:0000256" key="4">
    <source>
        <dbReference type="ARBA" id="ARBA00022884"/>
    </source>
</evidence>
<dbReference type="STRING" id="1379270.GEMMAAP_06930"/>
<dbReference type="AlphaFoldDB" id="A0A143BJA4"/>
<reference evidence="10 11" key="2">
    <citation type="journal article" date="2016" name="Environ. Microbiol. Rep.">
        <title>Metagenomic evidence for the presence of phototrophic Gemmatimonadetes bacteria in diverse environments.</title>
        <authorList>
            <person name="Zeng Y."/>
            <person name="Baumbach J."/>
            <person name="Barbosa E.G."/>
            <person name="Azevedo V."/>
            <person name="Zhang C."/>
            <person name="Koblizek M."/>
        </authorList>
    </citation>
    <scope>NUCLEOTIDE SEQUENCE [LARGE SCALE GENOMIC DNA]</scope>
    <source>
        <strain evidence="10 11">AP64</strain>
    </source>
</reference>
<protein>
    <recommendedName>
        <fullName evidence="6 7">Peptidyl-tRNA hydrolase</fullName>
        <shortName evidence="7">Pth</shortName>
        <ecNumber evidence="1 7">3.1.1.29</ecNumber>
    </recommendedName>
</protein>
<reference evidence="10 11" key="1">
    <citation type="journal article" date="2014" name="Proc. Natl. Acad. Sci. U.S.A.">
        <title>Functional type 2 photosynthetic reaction centers found in the rare bacterial phylum Gemmatimonadetes.</title>
        <authorList>
            <person name="Zeng Y."/>
            <person name="Feng F."/>
            <person name="Medova H."/>
            <person name="Dean J."/>
            <person name="Koblizek M."/>
        </authorList>
    </citation>
    <scope>NUCLEOTIDE SEQUENCE [LARGE SCALE GENOMIC DNA]</scope>
    <source>
        <strain evidence="10 11">AP64</strain>
    </source>
</reference>
<dbReference type="InterPro" id="IPR036416">
    <property type="entry name" value="Pept_tRNA_hydro_sf"/>
</dbReference>
<feature type="binding site" evidence="7">
    <location>
        <position position="66"/>
    </location>
    <ligand>
        <name>tRNA</name>
        <dbReference type="ChEBI" id="CHEBI:17843"/>
    </ligand>
</feature>
<dbReference type="SUPFAM" id="SSF53178">
    <property type="entry name" value="Peptidyl-tRNA hydrolase-like"/>
    <property type="match status" value="1"/>
</dbReference>
<feature type="site" description="Discriminates between blocked and unblocked aminoacyl-tRNA" evidence="7">
    <location>
        <position position="9"/>
    </location>
</feature>
<comment type="similarity">
    <text evidence="5 7 9">Belongs to the PTH family.</text>
</comment>
<dbReference type="NCBIfam" id="TIGR00447">
    <property type="entry name" value="pth"/>
    <property type="match status" value="1"/>
</dbReference>
<dbReference type="KEGG" id="gph:GEMMAAP_06930"/>
<dbReference type="CDD" id="cd00462">
    <property type="entry name" value="PTH"/>
    <property type="match status" value="1"/>
</dbReference>
<dbReference type="InterPro" id="IPR018171">
    <property type="entry name" value="Pept_tRNA_hydro_CS"/>
</dbReference>
<keyword evidence="7" id="KW-0963">Cytoplasm</keyword>
<gene>
    <name evidence="7" type="primary">pth</name>
    <name evidence="10" type="ORF">GEMMAAP_06930</name>
</gene>
<dbReference type="PANTHER" id="PTHR17224">
    <property type="entry name" value="PEPTIDYL-TRNA HYDROLASE"/>
    <property type="match status" value="1"/>
</dbReference>
<evidence type="ECO:0000313" key="10">
    <source>
        <dbReference type="EMBL" id="AMW04651.1"/>
    </source>
</evidence>
<keyword evidence="3 7" id="KW-0378">Hydrolase</keyword>
<dbReference type="GO" id="GO:0005737">
    <property type="term" value="C:cytoplasm"/>
    <property type="evidence" value="ECO:0007669"/>
    <property type="project" value="UniProtKB-SubCell"/>
</dbReference>
<evidence type="ECO:0000256" key="7">
    <source>
        <dbReference type="HAMAP-Rule" id="MF_00083"/>
    </source>
</evidence>
<evidence type="ECO:0000256" key="3">
    <source>
        <dbReference type="ARBA" id="ARBA00022801"/>
    </source>
</evidence>
<organism evidence="10 11">
    <name type="scientific">Gemmatimonas phototrophica</name>
    <dbReference type="NCBI Taxonomy" id="1379270"/>
    <lineage>
        <taxon>Bacteria</taxon>
        <taxon>Pseudomonadati</taxon>
        <taxon>Gemmatimonadota</taxon>
        <taxon>Gemmatimonadia</taxon>
        <taxon>Gemmatimonadales</taxon>
        <taxon>Gemmatimonadaceae</taxon>
        <taxon>Gemmatimonas</taxon>
    </lineage>
</organism>
<dbReference type="PANTHER" id="PTHR17224:SF1">
    <property type="entry name" value="PEPTIDYL-TRNA HYDROLASE"/>
    <property type="match status" value="1"/>
</dbReference>
<comment type="function">
    <text evidence="7">Catalyzes the release of premature peptidyl moieties from peptidyl-tRNA molecules trapped in stalled 50S ribosomal subunits, and thus maintains levels of free tRNAs and 50S ribosomes.</text>
</comment>
<dbReference type="GO" id="GO:0072344">
    <property type="term" value="P:rescue of stalled ribosome"/>
    <property type="evidence" value="ECO:0007669"/>
    <property type="project" value="UniProtKB-UniRule"/>
</dbReference>
<feature type="binding site" evidence="7">
    <location>
        <position position="113"/>
    </location>
    <ligand>
        <name>tRNA</name>
        <dbReference type="ChEBI" id="CHEBI:17843"/>
    </ligand>
</feature>
<dbReference type="eggNOG" id="COG0193">
    <property type="taxonomic scope" value="Bacteria"/>
</dbReference>
<feature type="binding site" evidence="7">
    <location>
        <position position="64"/>
    </location>
    <ligand>
        <name>tRNA</name>
        <dbReference type="ChEBI" id="CHEBI:17843"/>
    </ligand>
</feature>
<evidence type="ECO:0000256" key="2">
    <source>
        <dbReference type="ARBA" id="ARBA00022555"/>
    </source>
</evidence>
<accession>A0A143BJA4</accession>
<dbReference type="InterPro" id="IPR001328">
    <property type="entry name" value="Pept_tRNA_hydro"/>
</dbReference>
<evidence type="ECO:0000256" key="6">
    <source>
        <dbReference type="ARBA" id="ARBA00050038"/>
    </source>
</evidence>
<keyword evidence="4 7" id="KW-0694">RNA-binding</keyword>
<evidence type="ECO:0000256" key="5">
    <source>
        <dbReference type="ARBA" id="ARBA00038063"/>
    </source>
</evidence>
<name>A0A143BJA4_9BACT</name>
<dbReference type="GO" id="GO:0000049">
    <property type="term" value="F:tRNA binding"/>
    <property type="evidence" value="ECO:0007669"/>
    <property type="project" value="UniProtKB-UniRule"/>
</dbReference>
<comment type="subcellular location">
    <subcellularLocation>
        <location evidence="7">Cytoplasm</location>
    </subcellularLocation>
</comment>